<evidence type="ECO:0000313" key="14">
    <source>
        <dbReference type="EMBL" id="QTA86058.1"/>
    </source>
</evidence>
<proteinExistence type="inferred from homology"/>
<dbReference type="InterPro" id="IPR037066">
    <property type="entry name" value="Plug_dom_sf"/>
</dbReference>
<feature type="domain" description="TonB-dependent receptor-like beta-barrel" evidence="12">
    <location>
        <begin position="198"/>
        <end position="656"/>
    </location>
</feature>
<comment type="subcellular location">
    <subcellularLocation>
        <location evidence="1 10">Cell outer membrane</location>
        <topology evidence="1 10">Multi-pass membrane protein</topology>
    </subcellularLocation>
</comment>
<evidence type="ECO:0000256" key="5">
    <source>
        <dbReference type="ARBA" id="ARBA00022729"/>
    </source>
</evidence>
<evidence type="ECO:0000256" key="6">
    <source>
        <dbReference type="ARBA" id="ARBA00023077"/>
    </source>
</evidence>
<evidence type="ECO:0000256" key="11">
    <source>
        <dbReference type="RuleBase" id="RU003357"/>
    </source>
</evidence>
<dbReference type="PROSITE" id="PS52016">
    <property type="entry name" value="TONB_DEPENDENT_REC_3"/>
    <property type="match status" value="1"/>
</dbReference>
<dbReference type="PANTHER" id="PTHR30069:SF29">
    <property type="entry name" value="HEMOGLOBIN AND HEMOGLOBIN-HAPTOGLOBIN-BINDING PROTEIN 1-RELATED"/>
    <property type="match status" value="1"/>
</dbReference>
<dbReference type="CDD" id="cd01347">
    <property type="entry name" value="ligand_gated_channel"/>
    <property type="match status" value="1"/>
</dbReference>
<feature type="domain" description="TonB-dependent receptor plug" evidence="13">
    <location>
        <begin position="52"/>
        <end position="161"/>
    </location>
</feature>
<keyword evidence="6 11" id="KW-0798">TonB box</keyword>
<evidence type="ECO:0000259" key="12">
    <source>
        <dbReference type="Pfam" id="PF00593"/>
    </source>
</evidence>
<keyword evidence="2 10" id="KW-0813">Transport</keyword>
<dbReference type="EMBL" id="CP061800">
    <property type="protein sequence ID" value="QTA86058.1"/>
    <property type="molecule type" value="Genomic_DNA"/>
</dbReference>
<evidence type="ECO:0000256" key="9">
    <source>
        <dbReference type="ARBA" id="ARBA00023237"/>
    </source>
</evidence>
<dbReference type="Gene3D" id="2.170.130.10">
    <property type="entry name" value="TonB-dependent receptor, plug domain"/>
    <property type="match status" value="1"/>
</dbReference>
<evidence type="ECO:0000256" key="2">
    <source>
        <dbReference type="ARBA" id="ARBA00022448"/>
    </source>
</evidence>
<dbReference type="InterPro" id="IPR012910">
    <property type="entry name" value="Plug_dom"/>
</dbReference>
<evidence type="ECO:0000256" key="3">
    <source>
        <dbReference type="ARBA" id="ARBA00022452"/>
    </source>
</evidence>
<keyword evidence="4 10" id="KW-0812">Transmembrane</keyword>
<gene>
    <name evidence="14" type="ORF">dnm_020760</name>
</gene>
<dbReference type="SUPFAM" id="SSF56935">
    <property type="entry name" value="Porins"/>
    <property type="match status" value="1"/>
</dbReference>
<dbReference type="KEGG" id="dmm:dnm_020760"/>
<accession>A0A975BIN8</accession>
<evidence type="ECO:0000256" key="4">
    <source>
        <dbReference type="ARBA" id="ARBA00022692"/>
    </source>
</evidence>
<organism evidence="14 15">
    <name type="scientific">Desulfonema magnum</name>
    <dbReference type="NCBI Taxonomy" id="45655"/>
    <lineage>
        <taxon>Bacteria</taxon>
        <taxon>Pseudomonadati</taxon>
        <taxon>Thermodesulfobacteriota</taxon>
        <taxon>Desulfobacteria</taxon>
        <taxon>Desulfobacterales</taxon>
        <taxon>Desulfococcaceae</taxon>
        <taxon>Desulfonema</taxon>
    </lineage>
</organism>
<dbReference type="InterPro" id="IPR036942">
    <property type="entry name" value="Beta-barrel_TonB_sf"/>
</dbReference>
<dbReference type="PANTHER" id="PTHR30069">
    <property type="entry name" value="TONB-DEPENDENT OUTER MEMBRANE RECEPTOR"/>
    <property type="match status" value="1"/>
</dbReference>
<dbReference type="AlphaFoldDB" id="A0A975BIN8"/>
<dbReference type="Pfam" id="PF00593">
    <property type="entry name" value="TonB_dep_Rec_b-barrel"/>
    <property type="match status" value="1"/>
</dbReference>
<evidence type="ECO:0000259" key="13">
    <source>
        <dbReference type="Pfam" id="PF07715"/>
    </source>
</evidence>
<evidence type="ECO:0000256" key="8">
    <source>
        <dbReference type="ARBA" id="ARBA00023170"/>
    </source>
</evidence>
<name>A0A975BIN8_9BACT</name>
<keyword evidence="3 10" id="KW-1134">Transmembrane beta strand</keyword>
<evidence type="ECO:0000313" key="15">
    <source>
        <dbReference type="Proteomes" id="UP000663722"/>
    </source>
</evidence>
<keyword evidence="15" id="KW-1185">Reference proteome</keyword>
<dbReference type="InterPro" id="IPR039426">
    <property type="entry name" value="TonB-dep_rcpt-like"/>
</dbReference>
<dbReference type="GO" id="GO:0044718">
    <property type="term" value="P:siderophore transmembrane transport"/>
    <property type="evidence" value="ECO:0007669"/>
    <property type="project" value="TreeGrafter"/>
</dbReference>
<evidence type="ECO:0000256" key="7">
    <source>
        <dbReference type="ARBA" id="ARBA00023136"/>
    </source>
</evidence>
<evidence type="ECO:0000256" key="1">
    <source>
        <dbReference type="ARBA" id="ARBA00004571"/>
    </source>
</evidence>
<dbReference type="Gene3D" id="2.40.170.20">
    <property type="entry name" value="TonB-dependent receptor, beta-barrel domain"/>
    <property type="match status" value="1"/>
</dbReference>
<dbReference type="GO" id="GO:0015344">
    <property type="term" value="F:siderophore uptake transmembrane transporter activity"/>
    <property type="evidence" value="ECO:0007669"/>
    <property type="project" value="TreeGrafter"/>
</dbReference>
<keyword evidence="7 10" id="KW-0472">Membrane</keyword>
<protein>
    <submittedName>
        <fullName evidence="14">TonB-dependent receptor-like superfamily protein</fullName>
    </submittedName>
</protein>
<keyword evidence="5" id="KW-0732">Signal</keyword>
<keyword evidence="9 10" id="KW-0998">Cell outer membrane</keyword>
<keyword evidence="8 14" id="KW-0675">Receptor</keyword>
<evidence type="ECO:0000256" key="10">
    <source>
        <dbReference type="PROSITE-ProRule" id="PRU01360"/>
    </source>
</evidence>
<sequence>MLNICIPGALPLICRADDLEPNNESVVDFTEFSLEELKNVEIISVSKKLEKLSEVSAAVYVITQEDIRRSGATNIPDALRLAPGVQVARNGPTEWAVTIRCLNEEFSENLLVLIDGRSVYSPVFSGVHWDVQDTVLEDIERIEVIRGPGAAIWGANAVNGVINIITKSTKDTQDGQFLVLGGTEEESGSIRYGGNLGNDTYYRTYVKYFGRERFSKDNRGGNSDDNWRSVRGGFRIDREPETAMASNSLTLQGEAYANRYDTKIDRFSLTPPYYTRENDTSEAAGGHLLGRWQHTFSETSDTELQLYYDHTKKDYDISSAYIDTVDLDFRHKFNFSQHEIVWGLGYRFITDEFSIKNGHIQDFQIDMEPLKLDQHVYSAFVQDKVQLIPERLNLTIGSKFEYNDYMGFEVQPSIRLLWIPGKQHALWGAISRAVRTPSRIEQGLREIVGIAPSGSFIKESASDTSYSKSPAVFMFLGNDELSSETLMAYEVGYRLEPTNTLRLDMTAFYYNYDKLIMLDFDELYLETAPFPHYIIPYRYKNSMEGEAHGTEVAADWHPLRQWRMKASYSYLKTRLLHNDDLITDDFEGDIEEKSNPGSQFSLRSSLDITDQLELDAWLRYVDTLSEKNVDSYTTLDVRLAWKPMENLELSVVGQNLLDGQHQEFSPFEVERSVYFRLSWRF</sequence>
<dbReference type="Proteomes" id="UP000663722">
    <property type="component" value="Chromosome"/>
</dbReference>
<comment type="similarity">
    <text evidence="10 11">Belongs to the TonB-dependent receptor family.</text>
</comment>
<dbReference type="Pfam" id="PF07715">
    <property type="entry name" value="Plug"/>
    <property type="match status" value="1"/>
</dbReference>
<reference evidence="14" key="1">
    <citation type="journal article" date="2021" name="Microb. Physiol.">
        <title>Proteogenomic Insights into the Physiology of Marine, Sulfate-Reducing, Filamentous Desulfonema limicola and Desulfonema magnum.</title>
        <authorList>
            <person name="Schnaars V."/>
            <person name="Wohlbrand L."/>
            <person name="Scheve S."/>
            <person name="Hinrichs C."/>
            <person name="Reinhardt R."/>
            <person name="Rabus R."/>
        </authorList>
    </citation>
    <scope>NUCLEOTIDE SEQUENCE</scope>
    <source>
        <strain evidence="14">4be13</strain>
    </source>
</reference>
<dbReference type="InterPro" id="IPR000531">
    <property type="entry name" value="Beta-barrel_TonB"/>
</dbReference>
<dbReference type="GO" id="GO:0009279">
    <property type="term" value="C:cell outer membrane"/>
    <property type="evidence" value="ECO:0007669"/>
    <property type="project" value="UniProtKB-SubCell"/>
</dbReference>